<proteinExistence type="predicted"/>
<evidence type="ECO:0000256" key="1">
    <source>
        <dbReference type="SAM" id="MobiDB-lite"/>
    </source>
</evidence>
<dbReference type="InterPro" id="IPR029480">
    <property type="entry name" value="Transpos_assoc"/>
</dbReference>
<reference evidence="3" key="1">
    <citation type="journal article" date="2023" name="bioRxiv">
        <title>Improved chromosome-level genome assembly for marigold (Tagetes erecta).</title>
        <authorList>
            <person name="Jiang F."/>
            <person name="Yuan L."/>
            <person name="Wang S."/>
            <person name="Wang H."/>
            <person name="Xu D."/>
            <person name="Wang A."/>
            <person name="Fan W."/>
        </authorList>
    </citation>
    <scope>NUCLEOTIDE SEQUENCE</scope>
    <source>
        <strain evidence="3">WSJ</strain>
        <tissue evidence="3">Leaf</tissue>
    </source>
</reference>
<evidence type="ECO:0000313" key="4">
    <source>
        <dbReference type="Proteomes" id="UP001229421"/>
    </source>
</evidence>
<evidence type="ECO:0000313" key="3">
    <source>
        <dbReference type="EMBL" id="KAK1441338.1"/>
    </source>
</evidence>
<feature type="compositionally biased region" description="Basic and acidic residues" evidence="1">
    <location>
        <begin position="1"/>
        <end position="11"/>
    </location>
</feature>
<dbReference type="Pfam" id="PF13963">
    <property type="entry name" value="Transpos_assoc"/>
    <property type="match status" value="1"/>
</dbReference>
<feature type="domain" description="Transposase-associated" evidence="2">
    <location>
        <begin position="75"/>
        <end position="149"/>
    </location>
</feature>
<comment type="caution">
    <text evidence="3">The sequence shown here is derived from an EMBL/GenBank/DDBJ whole genome shotgun (WGS) entry which is preliminary data.</text>
</comment>
<evidence type="ECO:0000259" key="2">
    <source>
        <dbReference type="Pfam" id="PF13963"/>
    </source>
</evidence>
<keyword evidence="4" id="KW-1185">Reference proteome</keyword>
<gene>
    <name evidence="3" type="ORF">QVD17_07185</name>
</gene>
<organism evidence="3 4">
    <name type="scientific">Tagetes erecta</name>
    <name type="common">African marigold</name>
    <dbReference type="NCBI Taxonomy" id="13708"/>
    <lineage>
        <taxon>Eukaryota</taxon>
        <taxon>Viridiplantae</taxon>
        <taxon>Streptophyta</taxon>
        <taxon>Embryophyta</taxon>
        <taxon>Tracheophyta</taxon>
        <taxon>Spermatophyta</taxon>
        <taxon>Magnoliopsida</taxon>
        <taxon>eudicotyledons</taxon>
        <taxon>Gunneridae</taxon>
        <taxon>Pentapetalae</taxon>
        <taxon>asterids</taxon>
        <taxon>campanulids</taxon>
        <taxon>Asterales</taxon>
        <taxon>Asteraceae</taxon>
        <taxon>Asteroideae</taxon>
        <taxon>Heliantheae alliance</taxon>
        <taxon>Tageteae</taxon>
        <taxon>Tagetes</taxon>
    </lineage>
</organism>
<dbReference type="Proteomes" id="UP001229421">
    <property type="component" value="Unassembled WGS sequence"/>
</dbReference>
<dbReference type="EMBL" id="JAUHHV010000001">
    <property type="protein sequence ID" value="KAK1441338.1"/>
    <property type="molecule type" value="Genomic_DNA"/>
</dbReference>
<dbReference type="AlphaFoldDB" id="A0AAD8LKX4"/>
<name>A0AAD8LKX4_TARER</name>
<feature type="region of interest" description="Disordered" evidence="1">
    <location>
        <begin position="1"/>
        <end position="22"/>
    </location>
</feature>
<accession>A0AAD8LKX4</accession>
<sequence length="229" mass="25706">MDVEEEKERNDGGGATVVVGNGEDGETSSLLLWIQQKIRMQSCRRADGGEIGGVRCFNGTLVVLVVGVIQEVMDRSWMYHAPRSSQTFVNGVQTFLTFAFERISVNGGKIKCPCTKCLNMIYQSRQNVLDHLICSGFRPEYLKWVYHGEGTTTASTSTTLNDEMHDLLNDAFEPEGGIGVEVHENASNSHQETNYRGSKFDDLVKEFEEKTSDLMKWHHTERVNNKCSS</sequence>
<protein>
    <recommendedName>
        <fullName evidence="2">Transposase-associated domain-containing protein</fullName>
    </recommendedName>
</protein>